<evidence type="ECO:0000313" key="10">
    <source>
        <dbReference type="Proteomes" id="UP000029878"/>
    </source>
</evidence>
<protein>
    <recommendedName>
        <fullName evidence="2">protein-glutamate O-methyltransferase</fullName>
        <ecNumber evidence="2">2.1.1.80</ecNumber>
    </recommendedName>
</protein>
<evidence type="ECO:0000256" key="1">
    <source>
        <dbReference type="ARBA" id="ARBA00001541"/>
    </source>
</evidence>
<dbReference type="SUPFAM" id="SSF47757">
    <property type="entry name" value="Chemotaxis receptor methyltransferase CheR, N-terminal domain"/>
    <property type="match status" value="1"/>
</dbReference>
<dbReference type="Proteomes" id="UP000029878">
    <property type="component" value="Unassembled WGS sequence"/>
</dbReference>
<sequence>MKENIWKLDSKALRQIQDTLYDICGIYLTDTRQTMIQNRINSLQKESVCANIKSLDELLCLVKTNAQVKQVFINNFTTNKTDLFRESYHFNDMLNRTLIPLLRSNSPIKIFCSASSSGEEPYSIAATCLYAKMLYNSTSSIKIIATDIDTNMLELAKKGEYMLDSRLNKIPDWVELDKYFDIVKVISQDVLSLRAKSSLKSIITFQQLNLFNKTYPFNAGEFDMIFCRNVLIYFKPKDQESILARLHNVLKMGGTLYLGHSEDILGLSPYFERLGNKMFVKKSEATINIL</sequence>
<keyword evidence="4 8" id="KW-0808">Transferase</keyword>
<evidence type="ECO:0000256" key="3">
    <source>
        <dbReference type="ARBA" id="ARBA00022603"/>
    </source>
</evidence>
<evidence type="ECO:0000313" key="7">
    <source>
        <dbReference type="EMBL" id="TLD83727.1"/>
    </source>
</evidence>
<evidence type="ECO:0000256" key="5">
    <source>
        <dbReference type="ARBA" id="ARBA00022691"/>
    </source>
</evidence>
<keyword evidence="3 8" id="KW-0489">Methyltransferase</keyword>
<dbReference type="InterPro" id="IPR022642">
    <property type="entry name" value="CheR_C"/>
</dbReference>
<dbReference type="PROSITE" id="PS50123">
    <property type="entry name" value="CHER"/>
    <property type="match status" value="1"/>
</dbReference>
<dbReference type="CDD" id="cd02440">
    <property type="entry name" value="AdoMet_MTases"/>
    <property type="match status" value="1"/>
</dbReference>
<accession>A0A099VDB0</accession>
<dbReference type="EMBL" id="JRPK02000003">
    <property type="protein sequence ID" value="TLD99323.1"/>
    <property type="molecule type" value="Genomic_DNA"/>
</dbReference>
<dbReference type="PRINTS" id="PR00996">
    <property type="entry name" value="CHERMTFRASE"/>
</dbReference>
<evidence type="ECO:0000256" key="2">
    <source>
        <dbReference type="ARBA" id="ARBA00012534"/>
    </source>
</evidence>
<dbReference type="InterPro" id="IPR050903">
    <property type="entry name" value="Bact_Chemotaxis_MeTrfase"/>
</dbReference>
<evidence type="ECO:0000313" key="9">
    <source>
        <dbReference type="Proteomes" id="UP000029861"/>
    </source>
</evidence>
<name>A0A099VDB0_9HELI</name>
<dbReference type="EMBL" id="JRPL02000006">
    <property type="protein sequence ID" value="TLD83727.1"/>
    <property type="molecule type" value="Genomic_DNA"/>
</dbReference>
<proteinExistence type="predicted"/>
<keyword evidence="5" id="KW-0949">S-adenosyl-L-methionine</keyword>
<dbReference type="SMART" id="SM00138">
    <property type="entry name" value="MeTrc"/>
    <property type="match status" value="1"/>
</dbReference>
<evidence type="ECO:0000259" key="6">
    <source>
        <dbReference type="PROSITE" id="PS50123"/>
    </source>
</evidence>
<comment type="caution">
    <text evidence="8">The sequence shown here is derived from an EMBL/GenBank/DDBJ whole genome shotgun (WGS) entry which is preliminary data.</text>
</comment>
<comment type="catalytic activity">
    <reaction evidence="1">
        <text>L-glutamyl-[protein] + S-adenosyl-L-methionine = [protein]-L-glutamate 5-O-methyl ester + S-adenosyl-L-homocysteine</text>
        <dbReference type="Rhea" id="RHEA:24452"/>
        <dbReference type="Rhea" id="RHEA-COMP:10208"/>
        <dbReference type="Rhea" id="RHEA-COMP:10311"/>
        <dbReference type="ChEBI" id="CHEBI:29973"/>
        <dbReference type="ChEBI" id="CHEBI:57856"/>
        <dbReference type="ChEBI" id="CHEBI:59789"/>
        <dbReference type="ChEBI" id="CHEBI:82795"/>
        <dbReference type="EC" id="2.1.1.80"/>
    </reaction>
</comment>
<dbReference type="InterPro" id="IPR036804">
    <property type="entry name" value="CheR_N_sf"/>
</dbReference>
<dbReference type="PANTHER" id="PTHR24422:SF19">
    <property type="entry name" value="CHEMOTAXIS PROTEIN METHYLTRANSFERASE"/>
    <property type="match status" value="1"/>
</dbReference>
<evidence type="ECO:0000313" key="8">
    <source>
        <dbReference type="EMBL" id="TLD99323.1"/>
    </source>
</evidence>
<gene>
    <name evidence="8" type="ORF">LS80_001375</name>
    <name evidence="7" type="ORF">LS81_004075</name>
</gene>
<evidence type="ECO:0000256" key="4">
    <source>
        <dbReference type="ARBA" id="ARBA00022679"/>
    </source>
</evidence>
<dbReference type="GO" id="GO:0032259">
    <property type="term" value="P:methylation"/>
    <property type="evidence" value="ECO:0007669"/>
    <property type="project" value="UniProtKB-KW"/>
</dbReference>
<dbReference type="STRING" id="50960.LS81_00340"/>
<dbReference type="Proteomes" id="UP000029861">
    <property type="component" value="Unassembled WGS sequence"/>
</dbReference>
<dbReference type="Gene3D" id="1.10.155.10">
    <property type="entry name" value="Chemotaxis receptor methyltransferase CheR, N-terminal domain"/>
    <property type="match status" value="1"/>
</dbReference>
<dbReference type="Pfam" id="PF01739">
    <property type="entry name" value="CheR"/>
    <property type="match status" value="1"/>
</dbReference>
<dbReference type="InterPro" id="IPR029063">
    <property type="entry name" value="SAM-dependent_MTases_sf"/>
</dbReference>
<dbReference type="AlphaFoldDB" id="A0A099VDB0"/>
<dbReference type="PANTHER" id="PTHR24422">
    <property type="entry name" value="CHEMOTAXIS PROTEIN METHYLTRANSFERASE"/>
    <property type="match status" value="1"/>
</dbReference>
<dbReference type="eggNOG" id="COG1352">
    <property type="taxonomic scope" value="Bacteria"/>
</dbReference>
<dbReference type="Gene3D" id="3.40.50.150">
    <property type="entry name" value="Vaccinia Virus protein VP39"/>
    <property type="match status" value="1"/>
</dbReference>
<dbReference type="SUPFAM" id="SSF53335">
    <property type="entry name" value="S-adenosyl-L-methionine-dependent methyltransferases"/>
    <property type="match status" value="1"/>
</dbReference>
<dbReference type="RefSeq" id="WP_034322386.1">
    <property type="nucleotide sequence ID" value="NZ_FZNF01000010.1"/>
</dbReference>
<reference evidence="8" key="2">
    <citation type="submission" date="2018-04" db="EMBL/GenBank/DDBJ databases">
        <authorList>
            <person name="Sheh A."/>
            <person name="Shen Z."/>
            <person name="Mannion A.J."/>
            <person name="Fox J.G."/>
        </authorList>
    </citation>
    <scope>NUCLEOTIDE SEQUENCE</scope>
    <source>
        <strain evidence="8">ATCC 49310</strain>
    </source>
</reference>
<reference evidence="9 10" key="1">
    <citation type="journal article" date="2014" name="Genome Announc.">
        <title>Draft genome sequences of eight enterohepatic helicobacter species isolated from both laboratory and wild rodents.</title>
        <authorList>
            <person name="Sheh A."/>
            <person name="Shen Z."/>
            <person name="Fox J.G."/>
        </authorList>
    </citation>
    <scope>NUCLEOTIDE SEQUENCE [LARGE SCALE GENOMIC DNA]</scope>
    <source>
        <strain evidence="8 9">ATCC 49310</strain>
        <strain evidence="7 10">ATCC 700114</strain>
    </source>
</reference>
<dbReference type="InterPro" id="IPR000780">
    <property type="entry name" value="CheR_MeTrfase"/>
</dbReference>
<dbReference type="GO" id="GO:0008983">
    <property type="term" value="F:protein-glutamate O-methyltransferase activity"/>
    <property type="evidence" value="ECO:0007669"/>
    <property type="project" value="UniProtKB-EC"/>
</dbReference>
<organism evidence="8 9">
    <name type="scientific">Helicobacter trogontum</name>
    <dbReference type="NCBI Taxonomy" id="50960"/>
    <lineage>
        <taxon>Bacteria</taxon>
        <taxon>Pseudomonadati</taxon>
        <taxon>Campylobacterota</taxon>
        <taxon>Epsilonproteobacteria</taxon>
        <taxon>Campylobacterales</taxon>
        <taxon>Helicobacteraceae</taxon>
        <taxon>Helicobacter</taxon>
    </lineage>
</organism>
<dbReference type="OrthoDB" id="9786165at2"/>
<dbReference type="EC" id="2.1.1.80" evidence="2"/>
<feature type="domain" description="CheR-type methyltransferase" evidence="6">
    <location>
        <begin position="1"/>
        <end position="284"/>
    </location>
</feature>